<comment type="caution">
    <text evidence="4">The sequence shown here is derived from an EMBL/GenBank/DDBJ whole genome shotgun (WGS) entry which is preliminary data.</text>
</comment>
<feature type="compositionally biased region" description="Basic and acidic residues" evidence="3">
    <location>
        <begin position="80"/>
        <end position="92"/>
    </location>
</feature>
<dbReference type="PANTHER" id="PTHR30523">
    <property type="entry name" value="PHOSPHOENOLPYRUVATE CARBOXYLASE"/>
    <property type="match status" value="1"/>
</dbReference>
<dbReference type="PRINTS" id="PR00150">
    <property type="entry name" value="PEPCARBXLASE"/>
</dbReference>
<dbReference type="InterPro" id="IPR015813">
    <property type="entry name" value="Pyrv/PenolPyrv_kinase-like_dom"/>
</dbReference>
<proteinExistence type="predicted"/>
<dbReference type="GO" id="GO:0008964">
    <property type="term" value="F:phosphoenolpyruvate carboxylase activity"/>
    <property type="evidence" value="ECO:0007669"/>
    <property type="project" value="InterPro"/>
</dbReference>
<comment type="function">
    <text evidence="1">Forms oxaloacetate, a four-carbon dicarboxylic acid source for the tricarboxylic acid cycle.</text>
</comment>
<protein>
    <recommendedName>
        <fullName evidence="2">Phosphoenolpyruvate carboxylase</fullName>
    </recommendedName>
</protein>
<dbReference type="RefSeq" id="WP_170266723.1">
    <property type="nucleotide sequence ID" value="NZ_BKAG01000013.1"/>
</dbReference>
<evidence type="ECO:0000313" key="4">
    <source>
        <dbReference type="EMBL" id="GEP42885.1"/>
    </source>
</evidence>
<gene>
    <name evidence="4" type="ORF">BGE01nite_21760</name>
</gene>
<evidence type="ECO:0000256" key="2">
    <source>
        <dbReference type="ARBA" id="ARBA00022419"/>
    </source>
</evidence>
<sequence>MTPTNPLRERGFRLLEDDLSFLMTAFAAVLHRVGEGGLAEKLPWIGHCQTVGAEPNRALGQALSIAFQLLNIVEERAASQTRRLREKERGPESEPGMWPENLKEMKALGVSEADLLQVLREVCVEPVLTAHPTEAKRESVRDLHLEIYALMNRHENKDYTPREQARIQSQLEVQLENLWRTGEIHVTRPTIDAELQNALHYLREVFPEALSRAHIHLREAWISAGFDPAGVDALPPLIRFGTWIGGDRDGHPFVTADVTANALRELRKNALRVHRRAVEQLAHHSPLSSLFQKTPPVLVELTSRLGTVLGGDANPDVGYILDRNKEEPWRAAAYLIRARLIAALEKPGSAGAYTAPAELLQDINAYAEALESVGDHALVVEYIVPFRRRLEAFGFHCAALDVRQNSAFHEKALEQLLSAAGLLGEKPLKDWSLAEKRALLEKELQSPRPFLAAGMSAGPEADTVLACHRVLAAHIAAHGTAGLGSLIVSMTRNMEDLLTVYVLAREAGLMTWSEGGLRCPLPVTPLFETMADLDAGPGIVDEFLQHPVTKRSLKAEKPAFQMMVGYSDSNKDCGIMASQWALHRAQAALSATTAKHGVEAVFFHGRGGTVGRGAGPTHWFMQALPQGSLGGWMRMTEQGETIAQKYAHLGSAVYHTELLMASAASATARHRHGKPADQALARVLDQIASDSRTAYRALLETPDFMRFYRQATPIDALENARIGSRPSRRTGQASLDDLRAIPWVFSWTQSRFYLPGWFGAGAALEKLRTTDAAAFADLKARLHDSPFVSYVLTNIESSLVSTNIELMKLYSSLVAETEIRDRFLDIILAEFERTRTVLEDLFDGSFAARRPRLAYTLEIREEPLKVLHAQQVNLLRDWRARIQAGQIESAEGMMPDLLVSINALASGLRTTG</sequence>
<accession>A0A512M837</accession>
<keyword evidence="4" id="KW-0670">Pyruvate</keyword>
<evidence type="ECO:0000256" key="1">
    <source>
        <dbReference type="ARBA" id="ARBA00003670"/>
    </source>
</evidence>
<dbReference type="GO" id="GO:0015977">
    <property type="term" value="P:carbon fixation"/>
    <property type="evidence" value="ECO:0007669"/>
    <property type="project" value="InterPro"/>
</dbReference>
<name>A0A512M837_9BACT</name>
<evidence type="ECO:0000313" key="5">
    <source>
        <dbReference type="Proteomes" id="UP000321577"/>
    </source>
</evidence>
<dbReference type="PANTHER" id="PTHR30523:SF32">
    <property type="entry name" value="PHOSPHOENOLPYRUVATE CARBOXYLASE"/>
    <property type="match status" value="1"/>
</dbReference>
<reference evidence="4 5" key="1">
    <citation type="submission" date="2019-07" db="EMBL/GenBank/DDBJ databases">
        <title>Whole genome shotgun sequence of Brevifollis gellanilyticus NBRC 108608.</title>
        <authorList>
            <person name="Hosoyama A."/>
            <person name="Uohara A."/>
            <person name="Ohji S."/>
            <person name="Ichikawa N."/>
        </authorList>
    </citation>
    <scope>NUCLEOTIDE SEQUENCE [LARGE SCALE GENOMIC DNA]</scope>
    <source>
        <strain evidence="4 5">NBRC 108608</strain>
    </source>
</reference>
<dbReference type="EMBL" id="BKAG01000013">
    <property type="protein sequence ID" value="GEP42885.1"/>
    <property type="molecule type" value="Genomic_DNA"/>
</dbReference>
<dbReference type="SUPFAM" id="SSF51621">
    <property type="entry name" value="Phosphoenolpyruvate/pyruvate domain"/>
    <property type="match status" value="1"/>
</dbReference>
<dbReference type="InterPro" id="IPR021135">
    <property type="entry name" value="PEP_COase"/>
</dbReference>
<feature type="region of interest" description="Disordered" evidence="3">
    <location>
        <begin position="80"/>
        <end position="99"/>
    </location>
</feature>
<evidence type="ECO:0000256" key="3">
    <source>
        <dbReference type="SAM" id="MobiDB-lite"/>
    </source>
</evidence>
<dbReference type="AlphaFoldDB" id="A0A512M837"/>
<dbReference type="GO" id="GO:0005829">
    <property type="term" value="C:cytosol"/>
    <property type="evidence" value="ECO:0007669"/>
    <property type="project" value="TreeGrafter"/>
</dbReference>
<dbReference type="Pfam" id="PF00311">
    <property type="entry name" value="PEPcase"/>
    <property type="match status" value="1"/>
</dbReference>
<dbReference type="GO" id="GO:0006099">
    <property type="term" value="P:tricarboxylic acid cycle"/>
    <property type="evidence" value="ECO:0007669"/>
    <property type="project" value="InterPro"/>
</dbReference>
<organism evidence="4 5">
    <name type="scientific">Brevifollis gellanilyticus</name>
    <dbReference type="NCBI Taxonomy" id="748831"/>
    <lineage>
        <taxon>Bacteria</taxon>
        <taxon>Pseudomonadati</taxon>
        <taxon>Verrucomicrobiota</taxon>
        <taxon>Verrucomicrobiia</taxon>
        <taxon>Verrucomicrobiales</taxon>
        <taxon>Verrucomicrobiaceae</taxon>
    </lineage>
</organism>
<dbReference type="Proteomes" id="UP000321577">
    <property type="component" value="Unassembled WGS sequence"/>
</dbReference>
<keyword evidence="5" id="KW-1185">Reference proteome</keyword>